<keyword evidence="3" id="KW-0521">NADP</keyword>
<keyword evidence="2" id="KW-0963">Cytoplasm</keyword>
<evidence type="ECO:0000256" key="1">
    <source>
        <dbReference type="ARBA" id="ARBA00004496"/>
    </source>
</evidence>
<name>A0AAV8Z6E8_9CUCU</name>
<dbReference type="SUPFAM" id="SSF51735">
    <property type="entry name" value="NAD(P)-binding Rossmann-fold domains"/>
    <property type="match status" value="1"/>
</dbReference>
<keyword evidence="4" id="KW-0560">Oxidoreductase</keyword>
<dbReference type="EMBL" id="JAPWTK010000014">
    <property type="protein sequence ID" value="KAJ8959112.1"/>
    <property type="molecule type" value="Genomic_DNA"/>
</dbReference>
<gene>
    <name evidence="6" type="ORF">NQ318_022369</name>
</gene>
<keyword evidence="7" id="KW-1185">Reference proteome</keyword>
<evidence type="ECO:0000256" key="3">
    <source>
        <dbReference type="ARBA" id="ARBA00022857"/>
    </source>
</evidence>
<dbReference type="GO" id="GO:0004757">
    <property type="term" value="F:sepiapterin reductase (NADP+) activity"/>
    <property type="evidence" value="ECO:0007669"/>
    <property type="project" value="TreeGrafter"/>
</dbReference>
<dbReference type="GO" id="GO:0005737">
    <property type="term" value="C:cytoplasm"/>
    <property type="evidence" value="ECO:0007669"/>
    <property type="project" value="UniProtKB-SubCell"/>
</dbReference>
<dbReference type="InterPro" id="IPR051721">
    <property type="entry name" value="Biopterin_syn/organic_redct"/>
</dbReference>
<dbReference type="GO" id="GO:0006729">
    <property type="term" value="P:tetrahydrobiopterin biosynthetic process"/>
    <property type="evidence" value="ECO:0007669"/>
    <property type="project" value="TreeGrafter"/>
</dbReference>
<evidence type="ECO:0000256" key="2">
    <source>
        <dbReference type="ARBA" id="ARBA00022490"/>
    </source>
</evidence>
<dbReference type="PRINTS" id="PR00081">
    <property type="entry name" value="GDHRDH"/>
</dbReference>
<evidence type="ECO:0000313" key="6">
    <source>
        <dbReference type="EMBL" id="KAJ8959112.1"/>
    </source>
</evidence>
<dbReference type="Pfam" id="PF00106">
    <property type="entry name" value="adh_short"/>
    <property type="match status" value="1"/>
</dbReference>
<dbReference type="AlphaFoldDB" id="A0AAV8Z6E8"/>
<evidence type="ECO:0000256" key="5">
    <source>
        <dbReference type="SAM" id="MobiDB-lite"/>
    </source>
</evidence>
<comment type="subcellular location">
    <subcellularLocation>
        <location evidence="1">Cytoplasm</location>
    </subcellularLocation>
</comment>
<dbReference type="PANTHER" id="PTHR44085">
    <property type="entry name" value="SEPIAPTERIN REDUCTASE"/>
    <property type="match status" value="1"/>
</dbReference>
<dbReference type="PANTHER" id="PTHR44085:SF2">
    <property type="entry name" value="SEPIAPTERIN REDUCTASE"/>
    <property type="match status" value="1"/>
</dbReference>
<sequence length="331" mass="37283">MACRVDFNKKSIVFITGASKGIGRTIAVELSRNLDQNSIFVLIARSETGLEETKSQILEVDKSITVQTYVMDLSKSDLDDYNRVFDKVLSSVDTAGIEFGLIFHNAGHVGTLKQTTDLTDLKAWREYYDLNLFSVALLNNAFIKHVRPIAPQLLVVNITSLCGRSPTVNLAMYGSAKAARELFFKVLAVEEPKVIVLNYSPGPVDTEMFESIIKDAQSEVLKKSFEEVKKSTVLTTTQTIHLVYAMSPLIFLLKLGWDCRYRLPLLITIGFMLLDVRMQLDINVQTRRIPRRRALNQGLHHPGDGNDNDDVSDDRSDDSWTTIEEDEEAIY</sequence>
<evidence type="ECO:0000313" key="7">
    <source>
        <dbReference type="Proteomes" id="UP001162162"/>
    </source>
</evidence>
<dbReference type="Proteomes" id="UP001162162">
    <property type="component" value="Unassembled WGS sequence"/>
</dbReference>
<comment type="caution">
    <text evidence="6">The sequence shown here is derived from an EMBL/GenBank/DDBJ whole genome shotgun (WGS) entry which is preliminary data.</text>
</comment>
<reference evidence="6" key="1">
    <citation type="journal article" date="2023" name="Insect Mol. Biol.">
        <title>Genome sequencing provides insights into the evolution of gene families encoding plant cell wall-degrading enzymes in longhorned beetles.</title>
        <authorList>
            <person name="Shin N.R."/>
            <person name="Okamura Y."/>
            <person name="Kirsch R."/>
            <person name="Pauchet Y."/>
        </authorList>
    </citation>
    <scope>NUCLEOTIDE SEQUENCE</scope>
    <source>
        <strain evidence="6">AMC_N1</strain>
    </source>
</reference>
<dbReference type="InterPro" id="IPR036291">
    <property type="entry name" value="NAD(P)-bd_dom_sf"/>
</dbReference>
<evidence type="ECO:0000256" key="4">
    <source>
        <dbReference type="ARBA" id="ARBA00023002"/>
    </source>
</evidence>
<feature type="region of interest" description="Disordered" evidence="5">
    <location>
        <begin position="293"/>
        <end position="331"/>
    </location>
</feature>
<proteinExistence type="predicted"/>
<evidence type="ECO:0008006" key="8">
    <source>
        <dbReference type="Google" id="ProtNLM"/>
    </source>
</evidence>
<dbReference type="InterPro" id="IPR002347">
    <property type="entry name" value="SDR_fam"/>
</dbReference>
<protein>
    <recommendedName>
        <fullName evidence="8">Sepiapterin reductase</fullName>
    </recommendedName>
</protein>
<organism evidence="6 7">
    <name type="scientific">Aromia moschata</name>
    <dbReference type="NCBI Taxonomy" id="1265417"/>
    <lineage>
        <taxon>Eukaryota</taxon>
        <taxon>Metazoa</taxon>
        <taxon>Ecdysozoa</taxon>
        <taxon>Arthropoda</taxon>
        <taxon>Hexapoda</taxon>
        <taxon>Insecta</taxon>
        <taxon>Pterygota</taxon>
        <taxon>Neoptera</taxon>
        <taxon>Endopterygota</taxon>
        <taxon>Coleoptera</taxon>
        <taxon>Polyphaga</taxon>
        <taxon>Cucujiformia</taxon>
        <taxon>Chrysomeloidea</taxon>
        <taxon>Cerambycidae</taxon>
        <taxon>Cerambycinae</taxon>
        <taxon>Callichromatini</taxon>
        <taxon>Aromia</taxon>
    </lineage>
</organism>
<accession>A0AAV8Z6E8</accession>
<dbReference type="Gene3D" id="3.40.50.720">
    <property type="entry name" value="NAD(P)-binding Rossmann-like Domain"/>
    <property type="match status" value="1"/>
</dbReference>